<comment type="caution">
    <text evidence="8">The sequence shown here is derived from an EMBL/GenBank/DDBJ whole genome shotgun (WGS) entry which is preliminary data.</text>
</comment>
<dbReference type="GO" id="GO:0005737">
    <property type="term" value="C:cytoplasm"/>
    <property type="evidence" value="ECO:0007669"/>
    <property type="project" value="TreeGrafter"/>
</dbReference>
<organism evidence="8 9">
    <name type="scientific">Ostreococcus tauri</name>
    <name type="common">Marine green alga</name>
    <dbReference type="NCBI Taxonomy" id="70448"/>
    <lineage>
        <taxon>Eukaryota</taxon>
        <taxon>Viridiplantae</taxon>
        <taxon>Chlorophyta</taxon>
        <taxon>Mamiellophyceae</taxon>
        <taxon>Mamiellales</taxon>
        <taxon>Bathycoccaceae</taxon>
        <taxon>Ostreococcus</taxon>
    </lineage>
</organism>
<dbReference type="Gene3D" id="3.90.1150.10">
    <property type="entry name" value="Aspartate Aminotransferase, domain 1"/>
    <property type="match status" value="1"/>
</dbReference>
<evidence type="ECO:0000313" key="9">
    <source>
        <dbReference type="Proteomes" id="UP000009170"/>
    </source>
</evidence>
<dbReference type="GO" id="GO:0071269">
    <property type="term" value="P:L-homocysteine biosynthetic process"/>
    <property type="evidence" value="ECO:0007669"/>
    <property type="project" value="TreeGrafter"/>
</dbReference>
<evidence type="ECO:0000256" key="4">
    <source>
        <dbReference type="ARBA" id="ARBA00022898"/>
    </source>
</evidence>
<protein>
    <submittedName>
        <fullName evidence="8">Pyridoxal phosphate-dependent transferase, major region, subdomain 2</fullName>
    </submittedName>
</protein>
<dbReference type="PANTHER" id="PTHR43797:SF2">
    <property type="entry name" value="HOMOCYSTEINE_CYSTEINE SYNTHASE"/>
    <property type="match status" value="1"/>
</dbReference>
<dbReference type="InterPro" id="IPR000277">
    <property type="entry name" value="Cys/Met-Metab_PyrdxlP-dep_enz"/>
</dbReference>
<dbReference type="InterPro" id="IPR006235">
    <property type="entry name" value="OAc-hSer/O-AcSer_sulfhydrylase"/>
</dbReference>
<dbReference type="Proteomes" id="UP000009170">
    <property type="component" value="Unassembled WGS sequence"/>
</dbReference>
<accession>Q00VC8</accession>
<evidence type="ECO:0000256" key="2">
    <source>
        <dbReference type="ARBA" id="ARBA00009077"/>
    </source>
</evidence>
<name>Q00VC8_OSTTA</name>
<reference evidence="8 9" key="2">
    <citation type="journal article" date="2014" name="BMC Genomics">
        <title>An improved genome of the model marine alga Ostreococcus tauri unfolds by assessing Illumina de novo assemblies.</title>
        <authorList>
            <person name="Blanc-Mathieu R."/>
            <person name="Verhelst B."/>
            <person name="Derelle E."/>
            <person name="Rombauts S."/>
            <person name="Bouget F.Y."/>
            <person name="Carre I."/>
            <person name="Chateau A."/>
            <person name="Eyre-Walker A."/>
            <person name="Grimsley N."/>
            <person name="Moreau H."/>
            <person name="Piegu B."/>
            <person name="Rivals E."/>
            <person name="Schackwitz W."/>
            <person name="Van de Peer Y."/>
            <person name="Piganeau G."/>
        </authorList>
    </citation>
    <scope>NUCLEOTIDE SEQUENCE [LARGE SCALE GENOMIC DNA]</scope>
    <source>
        <strain evidence="9">OTTH 0595 / CCAP 157/2 / RCC745</strain>
    </source>
</reference>
<dbReference type="STRING" id="70448.Q00VC8"/>
<proteinExistence type="inferred from homology"/>
<comment type="similarity">
    <text evidence="2 6">Belongs to the trans-sulfuration enzymes family.</text>
</comment>
<dbReference type="RefSeq" id="XP_003083224.1">
    <property type="nucleotide sequence ID" value="XM_003083176.1"/>
</dbReference>
<dbReference type="InterPro" id="IPR015424">
    <property type="entry name" value="PyrdxlP-dep_Trfase"/>
</dbReference>
<dbReference type="OrthoDB" id="494483at2759"/>
<evidence type="ECO:0000313" key="8">
    <source>
        <dbReference type="EMBL" id="CAL57499.1"/>
    </source>
</evidence>
<evidence type="ECO:0000256" key="7">
    <source>
        <dbReference type="SAM" id="MobiDB-lite"/>
    </source>
</evidence>
<dbReference type="Pfam" id="PF01053">
    <property type="entry name" value="Cys_Met_Meta_PP"/>
    <property type="match status" value="1"/>
</dbReference>
<dbReference type="GO" id="GO:0030170">
    <property type="term" value="F:pyridoxal phosphate binding"/>
    <property type="evidence" value="ECO:0007669"/>
    <property type="project" value="InterPro"/>
</dbReference>
<dbReference type="SUPFAM" id="SSF53383">
    <property type="entry name" value="PLP-dependent transferases"/>
    <property type="match status" value="1"/>
</dbReference>
<dbReference type="KEGG" id="ota:OT_ostta15g00830"/>
<reference evidence="9" key="1">
    <citation type="journal article" date="2006" name="Proc. Natl. Acad. Sci. U.S.A.">
        <title>Genome analysis of the smallest free-living eukaryote Ostreococcus tauri unveils many unique features.</title>
        <authorList>
            <person name="Derelle E."/>
            <person name="Ferraz C."/>
            <person name="Rombauts S."/>
            <person name="Rouze P."/>
            <person name="Worden A.Z."/>
            <person name="Robbens S."/>
            <person name="Partensky F."/>
            <person name="Degroeve S."/>
            <person name="Echeynie S."/>
            <person name="Cooke R."/>
            <person name="Saeys Y."/>
            <person name="Wuyts J."/>
            <person name="Jabbari K."/>
            <person name="Bowler C."/>
            <person name="Panaud O."/>
            <person name="Piegu B."/>
            <person name="Ball S.G."/>
            <person name="Ral J.-P."/>
            <person name="Bouget F.-Y."/>
            <person name="Piganeau G."/>
            <person name="De Baets B."/>
            <person name="Picard A."/>
            <person name="Delseny M."/>
            <person name="Demaille J."/>
            <person name="Van de Peer Y."/>
            <person name="Moreau H."/>
        </authorList>
    </citation>
    <scope>NUCLEOTIDE SEQUENCE [LARGE SCALE GENOMIC DNA]</scope>
    <source>
        <strain evidence="9">OTTH 0595 / CCAP 157/2 / RCC745</strain>
    </source>
</reference>
<dbReference type="InParanoid" id="Q00VC8"/>
<dbReference type="CDD" id="cd00614">
    <property type="entry name" value="CGS_like"/>
    <property type="match status" value="1"/>
</dbReference>
<gene>
    <name evidence="8" type="ORF">OT_ostta15g00830</name>
</gene>
<sequence>MCDRSRRDSHRSRSRHTPTPSIDPRSPAQTPNMPAPELKFETLQVHAGQAPDPATNSRAVPIYATSSYTFNSSKHGADLFGLRAFGNIYSRIMNPTNDVFEKRVAALEGGVGALAVSSGQSAQFLAISTICQCGDNIVATPSLYGGTYNQFKVTLPRLGINVKFAKDDDPASFEALIDANTKALYVETIGNPRFAVPNFAKLKAIASKAGIPLICDNTFGGCGYVCQPLKHGADIVVESATKWIGGHGTTVGGVIVDGGTMNWNNGKHPIMTEPSPGYHGLKFWDTFGPDGILGANATFIMRCRVEGLRDLGMCQNPFGSFNFIIGLETLSLRMERHCSNTLALAKFLDSHPQVSWVSYPGLKSHPFHQLALEYFREGNFGAVLTFGIKGGLDAGMKFIDSVKLASHLANVGDAKTLVIHPASTTHEQLSAEEQKASGVSPDMIRVSVGIEHIDDICADFAQALTA</sequence>
<dbReference type="FunFam" id="3.40.640.10:FF:000035">
    <property type="entry name" value="O-succinylhomoserine sulfhydrylase"/>
    <property type="match status" value="1"/>
</dbReference>
<dbReference type="NCBIfam" id="TIGR01326">
    <property type="entry name" value="OAH_OAS_sulfhy"/>
    <property type="match status" value="1"/>
</dbReference>
<feature type="region of interest" description="Disordered" evidence="7">
    <location>
        <begin position="1"/>
        <end position="35"/>
    </location>
</feature>
<dbReference type="PROSITE" id="PS00868">
    <property type="entry name" value="CYS_MET_METAB_PP"/>
    <property type="match status" value="1"/>
</dbReference>
<dbReference type="Gene3D" id="3.40.640.10">
    <property type="entry name" value="Type I PLP-dependent aspartate aminotransferase-like (Major domain)"/>
    <property type="match status" value="1"/>
</dbReference>
<dbReference type="GO" id="GO:0003961">
    <property type="term" value="F:O-acetylhomoserine aminocarboxypropyltransferase activity"/>
    <property type="evidence" value="ECO:0007669"/>
    <property type="project" value="TreeGrafter"/>
</dbReference>
<evidence type="ECO:0000256" key="1">
    <source>
        <dbReference type="ARBA" id="ARBA00001933"/>
    </source>
</evidence>
<keyword evidence="4 5" id="KW-0663">Pyridoxal phosphate</keyword>
<dbReference type="InterPro" id="IPR015421">
    <property type="entry name" value="PyrdxlP-dep_Trfase_major"/>
</dbReference>
<dbReference type="GeneID" id="9837989"/>
<dbReference type="GO" id="GO:0019346">
    <property type="term" value="P:transsulfuration"/>
    <property type="evidence" value="ECO:0007669"/>
    <property type="project" value="InterPro"/>
</dbReference>
<dbReference type="GO" id="GO:0006535">
    <property type="term" value="P:cysteine biosynthetic process from serine"/>
    <property type="evidence" value="ECO:0007669"/>
    <property type="project" value="TreeGrafter"/>
</dbReference>
<keyword evidence="9" id="KW-1185">Reference proteome</keyword>
<feature type="compositionally biased region" description="Basic residues" evidence="7">
    <location>
        <begin position="7"/>
        <end position="16"/>
    </location>
</feature>
<dbReference type="OMA" id="MTENWSF"/>
<evidence type="ECO:0000256" key="6">
    <source>
        <dbReference type="RuleBase" id="RU362118"/>
    </source>
</evidence>
<keyword evidence="3 8" id="KW-0808">Transferase</keyword>
<comment type="cofactor">
    <cofactor evidence="1 6">
        <name>pyridoxal 5'-phosphate</name>
        <dbReference type="ChEBI" id="CHEBI:597326"/>
    </cofactor>
</comment>
<dbReference type="PIRSF" id="PIRSF001434">
    <property type="entry name" value="CGS"/>
    <property type="match status" value="1"/>
</dbReference>
<dbReference type="GO" id="GO:0004124">
    <property type="term" value="F:cysteine synthase activity"/>
    <property type="evidence" value="ECO:0007669"/>
    <property type="project" value="TreeGrafter"/>
</dbReference>
<feature type="modified residue" description="N6-(pyridoxal phosphate)lysine" evidence="5">
    <location>
        <position position="242"/>
    </location>
</feature>
<dbReference type="InterPro" id="IPR015422">
    <property type="entry name" value="PyrdxlP-dep_Trfase_small"/>
</dbReference>
<dbReference type="InterPro" id="IPR054542">
    <property type="entry name" value="Cys_met_metab_PP"/>
</dbReference>
<evidence type="ECO:0000256" key="5">
    <source>
        <dbReference type="PIRSR" id="PIRSR001434-2"/>
    </source>
</evidence>
<evidence type="ECO:0000256" key="3">
    <source>
        <dbReference type="ARBA" id="ARBA00022679"/>
    </source>
</evidence>
<dbReference type="PANTHER" id="PTHR43797">
    <property type="entry name" value="HOMOCYSTEINE/CYSTEINE SYNTHASE"/>
    <property type="match status" value="1"/>
</dbReference>
<dbReference type="EMBL" id="CAID01000015">
    <property type="protein sequence ID" value="CAL57499.1"/>
    <property type="molecule type" value="Genomic_DNA"/>
</dbReference>
<dbReference type="AlphaFoldDB" id="Q00VC8"/>